<gene>
    <name evidence="3" type="primary">dapA_5</name>
    <name evidence="3" type="ORF">ERS852491_04901</name>
</gene>
<dbReference type="InterPro" id="IPR013785">
    <property type="entry name" value="Aldolase_TIM"/>
</dbReference>
<evidence type="ECO:0000256" key="2">
    <source>
        <dbReference type="ARBA" id="ARBA00023239"/>
    </source>
</evidence>
<keyword evidence="2 3" id="KW-0456">Lyase</keyword>
<organism evidence="3 4">
    <name type="scientific">Faecalicatena contorta</name>
    <dbReference type="NCBI Taxonomy" id="39482"/>
    <lineage>
        <taxon>Bacteria</taxon>
        <taxon>Bacillati</taxon>
        <taxon>Bacillota</taxon>
        <taxon>Clostridia</taxon>
        <taxon>Lachnospirales</taxon>
        <taxon>Lachnospiraceae</taxon>
        <taxon>Faecalicatena</taxon>
    </lineage>
</organism>
<comment type="similarity">
    <text evidence="1">Belongs to the DapA family.</text>
</comment>
<dbReference type="PANTHER" id="PTHR12128">
    <property type="entry name" value="DIHYDRODIPICOLINATE SYNTHASE"/>
    <property type="match status" value="1"/>
</dbReference>
<dbReference type="AlphaFoldDB" id="A0A174MG05"/>
<dbReference type="Pfam" id="PF00701">
    <property type="entry name" value="DHDPS"/>
    <property type="match status" value="1"/>
</dbReference>
<dbReference type="EC" id="4.3.3.7" evidence="3"/>
<dbReference type="STRING" id="39482.ERS852491_04901"/>
<dbReference type="SUPFAM" id="SSF51569">
    <property type="entry name" value="Aldolase"/>
    <property type="match status" value="1"/>
</dbReference>
<name>A0A174MG05_9FIRM</name>
<accession>A0A174MG05</accession>
<dbReference type="EMBL" id="CYZU01000085">
    <property type="protein sequence ID" value="CUP34021.1"/>
    <property type="molecule type" value="Genomic_DNA"/>
</dbReference>
<reference evidence="3 4" key="1">
    <citation type="submission" date="2015-09" db="EMBL/GenBank/DDBJ databases">
        <authorList>
            <consortium name="Pathogen Informatics"/>
        </authorList>
    </citation>
    <scope>NUCLEOTIDE SEQUENCE [LARGE SCALE GENOMIC DNA]</scope>
    <source>
        <strain evidence="3 4">2789STDY5834876</strain>
    </source>
</reference>
<dbReference type="PANTHER" id="PTHR12128:SF66">
    <property type="entry name" value="4-HYDROXY-2-OXOGLUTARATE ALDOLASE, MITOCHONDRIAL"/>
    <property type="match status" value="1"/>
</dbReference>
<protein>
    <submittedName>
        <fullName evidence="3">Dihydrodipicolinate synthase</fullName>
        <ecNumber evidence="3">4.3.3.7</ecNumber>
    </submittedName>
</protein>
<dbReference type="CDD" id="cd00408">
    <property type="entry name" value="DHDPS-like"/>
    <property type="match status" value="1"/>
</dbReference>
<dbReference type="SMART" id="SM01130">
    <property type="entry name" value="DHDPS"/>
    <property type="match status" value="1"/>
</dbReference>
<proteinExistence type="inferred from homology"/>
<dbReference type="Proteomes" id="UP000095544">
    <property type="component" value="Unassembled WGS sequence"/>
</dbReference>
<evidence type="ECO:0000313" key="3">
    <source>
        <dbReference type="EMBL" id="CUP34021.1"/>
    </source>
</evidence>
<dbReference type="OrthoDB" id="9796205at2"/>
<evidence type="ECO:0000256" key="1">
    <source>
        <dbReference type="ARBA" id="ARBA00007592"/>
    </source>
</evidence>
<dbReference type="Gene3D" id="3.20.20.70">
    <property type="entry name" value="Aldolase class I"/>
    <property type="match status" value="1"/>
</dbReference>
<sequence length="311" mass="35068">MNKKFPDGVYPVMLTPFTEENKVDYDSLGRLVEWYIASGAAGLFADCQSSEMFFLSLEERVEIARFVKEKAAGRVPVVASGHISDTIEAQAEELNRIAETGVDAVILLTNRLAAEEKSDEVWLENLEKLLEKLPSDMALGFYECPYPYKRIISPELLKWCADSGRFYFIKDTSCDKEIIRKKLEAVKGSSLKLFNANSSTLLETLQMGASGFSGVMANFHLDLYAWLCGNYETNPEKSREIADFLTTASLIERQVYPVNAKYFQKLLGNFASIHTRTKDASLLNATAISETEQLMRLTDYIRRSILGEEQI</sequence>
<dbReference type="RefSeq" id="WP_055155253.1">
    <property type="nucleotide sequence ID" value="NZ_CYZU01000085.1"/>
</dbReference>
<evidence type="ECO:0000313" key="4">
    <source>
        <dbReference type="Proteomes" id="UP000095544"/>
    </source>
</evidence>
<dbReference type="GO" id="GO:0008840">
    <property type="term" value="F:4-hydroxy-tetrahydrodipicolinate synthase activity"/>
    <property type="evidence" value="ECO:0007669"/>
    <property type="project" value="UniProtKB-EC"/>
</dbReference>
<dbReference type="InterPro" id="IPR002220">
    <property type="entry name" value="DapA-like"/>
</dbReference>